<dbReference type="GO" id="GO:0016485">
    <property type="term" value="P:protein processing"/>
    <property type="evidence" value="ECO:0007669"/>
    <property type="project" value="TreeGrafter"/>
</dbReference>
<dbReference type="GO" id="GO:0008047">
    <property type="term" value="F:enzyme activator activity"/>
    <property type="evidence" value="ECO:0007669"/>
    <property type="project" value="InterPro"/>
</dbReference>
<dbReference type="OrthoDB" id="9792731at2"/>
<evidence type="ECO:0000313" key="6">
    <source>
        <dbReference type="Proteomes" id="UP000198418"/>
    </source>
</evidence>
<evidence type="ECO:0000313" key="5">
    <source>
        <dbReference type="EMBL" id="SNB65399.1"/>
    </source>
</evidence>
<comment type="similarity">
    <text evidence="1">Belongs to the peptidase A31 family.</text>
</comment>
<dbReference type="NCBIfam" id="TIGR00072">
    <property type="entry name" value="hydrog_prot"/>
    <property type="match status" value="1"/>
</dbReference>
<dbReference type="SUPFAM" id="SSF53163">
    <property type="entry name" value="HybD-like"/>
    <property type="match status" value="1"/>
</dbReference>
<dbReference type="GO" id="GO:0004190">
    <property type="term" value="F:aspartic-type endopeptidase activity"/>
    <property type="evidence" value="ECO:0007669"/>
    <property type="project" value="UniProtKB-KW"/>
</dbReference>
<evidence type="ECO:0000256" key="4">
    <source>
        <dbReference type="ARBA" id="ARBA00022801"/>
    </source>
</evidence>
<reference evidence="6" key="1">
    <citation type="submission" date="2017-06" db="EMBL/GenBank/DDBJ databases">
        <authorList>
            <person name="Varghese N."/>
            <person name="Submissions S."/>
        </authorList>
    </citation>
    <scope>NUCLEOTIDE SEQUENCE [LARGE SCALE GENOMIC DNA]</scope>
    <source>
        <strain evidence="6">DSM 137</strain>
    </source>
</reference>
<keyword evidence="6" id="KW-1185">Reference proteome</keyword>
<dbReference type="InterPro" id="IPR023430">
    <property type="entry name" value="Pept_HybD-like_dom_sf"/>
</dbReference>
<dbReference type="Proteomes" id="UP000198418">
    <property type="component" value="Unassembled WGS sequence"/>
</dbReference>
<organism evidence="5 6">
    <name type="scientific">Rhodoblastus acidophilus</name>
    <name type="common">Rhodopseudomonas acidophila</name>
    <dbReference type="NCBI Taxonomy" id="1074"/>
    <lineage>
        <taxon>Bacteria</taxon>
        <taxon>Pseudomonadati</taxon>
        <taxon>Pseudomonadota</taxon>
        <taxon>Alphaproteobacteria</taxon>
        <taxon>Hyphomicrobiales</taxon>
        <taxon>Rhodoblastaceae</taxon>
        <taxon>Rhodoblastus</taxon>
    </lineage>
</organism>
<gene>
    <name evidence="5" type="ORF">SAMN06265338_102209</name>
</gene>
<evidence type="ECO:0000256" key="3">
    <source>
        <dbReference type="ARBA" id="ARBA00022750"/>
    </source>
</evidence>
<dbReference type="EMBL" id="FYDG01000002">
    <property type="protein sequence ID" value="SNB65399.1"/>
    <property type="molecule type" value="Genomic_DNA"/>
</dbReference>
<keyword evidence="3" id="KW-0064">Aspartyl protease</keyword>
<dbReference type="PANTHER" id="PTHR30302">
    <property type="entry name" value="HYDROGENASE 1 MATURATION PROTEASE"/>
    <property type="match status" value="1"/>
</dbReference>
<accession>A0A212R0B1</accession>
<keyword evidence="2 5" id="KW-0645">Protease</keyword>
<dbReference type="Pfam" id="PF01750">
    <property type="entry name" value="HycI"/>
    <property type="match status" value="1"/>
</dbReference>
<proteinExistence type="inferred from homology"/>
<dbReference type="InterPro" id="IPR000671">
    <property type="entry name" value="Peptidase_A31"/>
</dbReference>
<dbReference type="PANTHER" id="PTHR30302:SF1">
    <property type="entry name" value="HYDROGENASE 2 MATURATION PROTEASE"/>
    <property type="match status" value="1"/>
</dbReference>
<keyword evidence="4" id="KW-0378">Hydrolase</keyword>
<dbReference type="RefSeq" id="WP_088519741.1">
    <property type="nucleotide sequence ID" value="NZ_FYDG01000002.1"/>
</dbReference>
<dbReference type="Gene3D" id="3.40.50.1450">
    <property type="entry name" value="HybD-like"/>
    <property type="match status" value="1"/>
</dbReference>
<evidence type="ECO:0000256" key="1">
    <source>
        <dbReference type="ARBA" id="ARBA00006814"/>
    </source>
</evidence>
<name>A0A212R0B1_RHOAC</name>
<protein>
    <submittedName>
        <fullName evidence="5">Hydrogenase maturation protease/hydrogenase 3 maturation protease</fullName>
    </submittedName>
</protein>
<evidence type="ECO:0000256" key="2">
    <source>
        <dbReference type="ARBA" id="ARBA00022670"/>
    </source>
</evidence>
<dbReference type="AlphaFoldDB" id="A0A212R0B1"/>
<dbReference type="PRINTS" id="PR00446">
    <property type="entry name" value="HYDRGNUPTAKE"/>
</dbReference>
<dbReference type="CDD" id="cd00518">
    <property type="entry name" value="H2MP"/>
    <property type="match status" value="1"/>
</dbReference>
<sequence length="152" mass="15437">MIRRRILCFGNPLHGDDGVGAAVFAALSARKPPEGLEVIEAGTPGPAALALFEDCDEAIVVDALAPAGSPGRIAQLAPEGIDAETTPAPHGMGLGYILRALNALPGPRPEIRIIGIEAASHRPFQPGLSPAVAAAAGEVARLLGPCFEDGHG</sequence>